<feature type="signal peptide" evidence="18">
    <location>
        <begin position="1"/>
        <end position="27"/>
    </location>
</feature>
<dbReference type="InterPro" id="IPR004765">
    <property type="entry name" value="NPC1-like"/>
</dbReference>
<dbReference type="Gene3D" id="1.20.1640.10">
    <property type="entry name" value="Multidrug efflux transporter AcrB transmembrane domain"/>
    <property type="match status" value="2"/>
</dbReference>
<dbReference type="PANTHER" id="PTHR45727">
    <property type="entry name" value="NPC INTRACELLULAR CHOLESTEROL TRANSPORTER 1"/>
    <property type="match status" value="1"/>
</dbReference>
<keyword evidence="4" id="KW-0153">Cholesterol metabolism</keyword>
<evidence type="ECO:0000256" key="14">
    <source>
        <dbReference type="ARBA" id="ARBA00023221"/>
    </source>
</evidence>
<evidence type="ECO:0000313" key="20">
    <source>
        <dbReference type="EMBL" id="VUZ46632.1"/>
    </source>
</evidence>
<dbReference type="InterPro" id="IPR032190">
    <property type="entry name" value="NPC1_N"/>
</dbReference>
<sequence length="1367" mass="151056">MAVVGKYRSLILLPFVLALHNILYTEGGQCIWRGLCNTSRDENALYCYKPGPPQPINDFPTLAKLLSVCPEYQNDHNSDISLPVCCSSDQVEVFESSLQLAKLMLGSCPSCFANFRRLFCEMTCSPTQSDFLSPVTIRDDNAIKKVNYTLANQFGNGFFDSCKGVQFSGSPAITVICGDSECTLPKLLNALGTSTENGGQAPFDINFVLVDASKDTKAMNAKTYACNQSLPPLGPNKEESACSCSDCASACFTPDFPPSGKPILLFGIPIGYLIAGGVFTVLLLIFLVVEGVQCCQECCQRRAGQRGGEDTELLISTPVIEEEQHVSWREKLGASLDAGLYKAFSRLGLLIAQHPIATLLFSTVLVAILCGGLTMLTVTTNPVDLWSDPSSRARREKDYFDSHFGPFYRVEQLILRPVNKTPLNETFGPAFRKDFLDEVLDLQLRVSNVNVYAELVKSNVTLEDICFKPMSPDNTECAVTSPLEYFQHNKTRFDISDYLNHLSECTRNTFSPSCLGASGIPQMPNVVFGGFKDQNYTLADAAVITILVENSVDLKSEHISKCLAWEEAFLASVREWKDQHSSKVIVSYSAERSVEDEIERQSNADILTILISYLVMFVYVSLFLGAYSTCRNIPIDLKITLGLGGVLIVLVSVAASIGFWSYVGVPATLIIIEVIPFLVLAIGVDNIFILVQDYQMDHLRRVSTQASRSGQQQPSEASTNASTGESGDRLLEIVHGGQFDLRLEVQKRVARTLGRVGPSMLLSSSAESVAFFCGSMTSMPAVRVFALYAGVSLVINFLLQIFAFTALLTLDACREAARKWDVLCCIRNHTPERANQPNEASEQVERDQSQPQVQPNNRNIEVQPHGTWLYQAVSKLLSPFILSKWVRPVLIIILLAWICVCIALVGTRLEVGLDQRLSMPLNSYVLDYFDAIAQYLAVGPPVYFVVTNGHNYTQWNPGQQKVCSLSSCSITSLPNVIGAYANLANLSKIASPSMVWTDQYSQWLKSNDPKIHCCRVLKSDPTVFCNATDYKSDCVSCLQSERLFPQGEEFNRFIVHFLQQNPNEVCPRGGKTAFASAVQLIPRNNTPFKVSVGATNFMTYHTVLKEPSDYLEALKLSRHIADNALRTWSNQSAPSSVSNDTIFPYSVFYVFYEQYLSVQKETALQLGVCLAAITVITLLLLGLNFAATFAVLLGVACIDVSLLGLMSVWNININAISLVNLVVCTGIAVEFCSHIVRAYTVSTRKTRAERAHESLSEMGSSVLRGITLTKLGGIFVLAFSNSRLFQVFYFRMYLGIVVFGALMGLIFLPVLLSYIGPLPNPLVVNVDRERRSSTDRTSDVVRQESEIREEEQRESQFQATGWGSNRL</sequence>
<protein>
    <recommendedName>
        <fullName evidence="19">SSD domain-containing protein</fullName>
    </recommendedName>
</protein>
<feature type="compositionally biased region" description="Polar residues" evidence="16">
    <location>
        <begin position="849"/>
        <end position="859"/>
    </location>
</feature>
<dbReference type="PANTHER" id="PTHR45727:SF2">
    <property type="entry name" value="NPC INTRACELLULAR CHOLESTEROL TRANSPORTER 1"/>
    <property type="match status" value="1"/>
</dbReference>
<dbReference type="GO" id="GO:0015485">
    <property type="term" value="F:cholesterol binding"/>
    <property type="evidence" value="ECO:0007669"/>
    <property type="project" value="TreeGrafter"/>
</dbReference>
<evidence type="ECO:0000259" key="19">
    <source>
        <dbReference type="PROSITE" id="PS50156"/>
    </source>
</evidence>
<evidence type="ECO:0000256" key="9">
    <source>
        <dbReference type="ARBA" id="ARBA00023098"/>
    </source>
</evidence>
<evidence type="ECO:0000256" key="12">
    <source>
        <dbReference type="ARBA" id="ARBA00023166"/>
    </source>
</evidence>
<evidence type="ECO:0000256" key="10">
    <source>
        <dbReference type="ARBA" id="ARBA00023136"/>
    </source>
</evidence>
<feature type="compositionally biased region" description="Basic and acidic residues" evidence="16">
    <location>
        <begin position="1334"/>
        <end position="1354"/>
    </location>
</feature>
<feature type="domain" description="SSD" evidence="19">
    <location>
        <begin position="605"/>
        <end position="810"/>
    </location>
</feature>
<comment type="similarity">
    <text evidence="2">Belongs to the patched family.</text>
</comment>
<dbReference type="Pfam" id="PF22314">
    <property type="entry name" value="NPC1_MLD"/>
    <property type="match status" value="1"/>
</dbReference>
<keyword evidence="7 17" id="KW-1133">Transmembrane helix</keyword>
<feature type="region of interest" description="Disordered" evidence="16">
    <location>
        <begin position="705"/>
        <end position="725"/>
    </location>
</feature>
<feature type="transmembrane region" description="Helical" evidence="17">
    <location>
        <begin position="1292"/>
        <end position="1315"/>
    </location>
</feature>
<feature type="region of interest" description="Disordered" evidence="16">
    <location>
        <begin position="1334"/>
        <end position="1367"/>
    </location>
</feature>
<evidence type="ECO:0000256" key="8">
    <source>
        <dbReference type="ARBA" id="ARBA00023055"/>
    </source>
</evidence>
<dbReference type="GO" id="GO:0005319">
    <property type="term" value="F:lipid transporter activity"/>
    <property type="evidence" value="ECO:0007669"/>
    <property type="project" value="InterPro"/>
</dbReference>
<dbReference type="SUPFAM" id="SSF82866">
    <property type="entry name" value="Multidrug efflux transporter AcrB transmembrane domain"/>
    <property type="match status" value="2"/>
</dbReference>
<evidence type="ECO:0000256" key="18">
    <source>
        <dbReference type="SAM" id="SignalP"/>
    </source>
</evidence>
<evidence type="ECO:0000256" key="7">
    <source>
        <dbReference type="ARBA" id="ARBA00022989"/>
    </source>
</evidence>
<keyword evidence="10 17" id="KW-0472">Membrane</keyword>
<accession>A0A564YH65</accession>
<evidence type="ECO:0000256" key="4">
    <source>
        <dbReference type="ARBA" id="ARBA00022548"/>
    </source>
</evidence>
<evidence type="ECO:0000256" key="17">
    <source>
        <dbReference type="SAM" id="Phobius"/>
    </source>
</evidence>
<feature type="transmembrane region" description="Helical" evidence="17">
    <location>
        <begin position="1163"/>
        <end position="1183"/>
    </location>
</feature>
<dbReference type="GO" id="GO:0008203">
    <property type="term" value="P:cholesterol metabolic process"/>
    <property type="evidence" value="ECO:0007669"/>
    <property type="project" value="UniProtKB-KW"/>
</dbReference>
<keyword evidence="9" id="KW-0443">Lipid metabolism</keyword>
<dbReference type="PROSITE" id="PS50156">
    <property type="entry name" value="SSD"/>
    <property type="match status" value="1"/>
</dbReference>
<keyword evidence="12" id="KW-1207">Sterol metabolism</keyword>
<keyword evidence="13" id="KW-0325">Glycoprotein</keyword>
<dbReference type="GO" id="GO:0012505">
    <property type="term" value="C:endomembrane system"/>
    <property type="evidence" value="ECO:0007669"/>
    <property type="project" value="UniProtKB-SubCell"/>
</dbReference>
<dbReference type="InterPro" id="IPR053956">
    <property type="entry name" value="NPC1_MLD"/>
</dbReference>
<dbReference type="Proteomes" id="UP000321570">
    <property type="component" value="Unassembled WGS sequence"/>
</dbReference>
<feature type="compositionally biased region" description="Polar residues" evidence="16">
    <location>
        <begin position="1357"/>
        <end position="1367"/>
    </location>
</feature>
<keyword evidence="14" id="KW-0753">Steroid metabolism</keyword>
<dbReference type="GO" id="GO:0042632">
    <property type="term" value="P:cholesterol homeostasis"/>
    <property type="evidence" value="ECO:0007669"/>
    <property type="project" value="TreeGrafter"/>
</dbReference>
<feature type="transmembrane region" description="Helical" evidence="17">
    <location>
        <begin position="1218"/>
        <end position="1241"/>
    </location>
</feature>
<dbReference type="GO" id="GO:0030299">
    <property type="term" value="P:intestinal cholesterol absorption"/>
    <property type="evidence" value="ECO:0007669"/>
    <property type="project" value="TreeGrafter"/>
</dbReference>
<feature type="transmembrane region" description="Helical" evidence="17">
    <location>
        <begin position="885"/>
        <end position="906"/>
    </location>
</feature>
<feature type="transmembrane region" description="Helical" evidence="17">
    <location>
        <begin position="1261"/>
        <end position="1280"/>
    </location>
</feature>
<dbReference type="Pfam" id="PF12349">
    <property type="entry name" value="Sterol-sensing"/>
    <property type="match status" value="2"/>
</dbReference>
<evidence type="ECO:0000256" key="1">
    <source>
        <dbReference type="ARBA" id="ARBA00004127"/>
    </source>
</evidence>
<evidence type="ECO:0000256" key="11">
    <source>
        <dbReference type="ARBA" id="ARBA00023157"/>
    </source>
</evidence>
<feature type="region of interest" description="Disordered" evidence="16">
    <location>
        <begin position="833"/>
        <end position="859"/>
    </location>
</feature>
<comment type="catalytic activity">
    <reaction evidence="15">
        <text>cholesterol(in) = cholesterol(out)</text>
        <dbReference type="Rhea" id="RHEA:39747"/>
        <dbReference type="ChEBI" id="CHEBI:16113"/>
    </reaction>
</comment>
<evidence type="ECO:0000256" key="2">
    <source>
        <dbReference type="ARBA" id="ARBA00005585"/>
    </source>
</evidence>
<feature type="transmembrane region" description="Helical" evidence="17">
    <location>
        <begin position="1189"/>
        <end position="1211"/>
    </location>
</feature>
<name>A0A564YH65_HYMDI</name>
<dbReference type="GO" id="GO:0005886">
    <property type="term" value="C:plasma membrane"/>
    <property type="evidence" value="ECO:0007669"/>
    <property type="project" value="TreeGrafter"/>
</dbReference>
<evidence type="ECO:0000256" key="3">
    <source>
        <dbReference type="ARBA" id="ARBA00022448"/>
    </source>
</evidence>
<evidence type="ECO:0000256" key="6">
    <source>
        <dbReference type="ARBA" id="ARBA00022729"/>
    </source>
</evidence>
<evidence type="ECO:0000256" key="16">
    <source>
        <dbReference type="SAM" id="MobiDB-lite"/>
    </source>
</evidence>
<feature type="transmembrane region" description="Helical" evidence="17">
    <location>
        <begin position="263"/>
        <end position="289"/>
    </location>
</feature>
<gene>
    <name evidence="20" type="ORF">WMSIL1_LOCUS6785</name>
</gene>
<evidence type="ECO:0000313" key="21">
    <source>
        <dbReference type="Proteomes" id="UP000321570"/>
    </source>
</evidence>
<proteinExistence type="inferred from homology"/>
<evidence type="ECO:0000256" key="5">
    <source>
        <dbReference type="ARBA" id="ARBA00022692"/>
    </source>
</evidence>
<dbReference type="GO" id="GO:0015918">
    <property type="term" value="P:sterol transport"/>
    <property type="evidence" value="ECO:0007669"/>
    <property type="project" value="TreeGrafter"/>
</dbReference>
<keyword evidence="21" id="KW-1185">Reference proteome</keyword>
<dbReference type="NCBIfam" id="TIGR00917">
    <property type="entry name" value="2A060601"/>
    <property type="match status" value="1"/>
</dbReference>
<feature type="transmembrane region" description="Helical" evidence="17">
    <location>
        <begin position="356"/>
        <end position="378"/>
    </location>
</feature>
<keyword evidence="8" id="KW-0445">Lipid transport</keyword>
<dbReference type="EMBL" id="CABIJS010000222">
    <property type="protein sequence ID" value="VUZ46632.1"/>
    <property type="molecule type" value="Genomic_DNA"/>
</dbReference>
<keyword evidence="5 17" id="KW-0812">Transmembrane</keyword>
<dbReference type="InterPro" id="IPR000731">
    <property type="entry name" value="SSD"/>
</dbReference>
<keyword evidence="11" id="KW-1015">Disulfide bond</keyword>
<comment type="subcellular location">
    <subcellularLocation>
        <location evidence="1">Endomembrane system</location>
        <topology evidence="1">Multi-pass membrane protein</topology>
    </subcellularLocation>
</comment>
<evidence type="ECO:0000256" key="15">
    <source>
        <dbReference type="ARBA" id="ARBA00034049"/>
    </source>
</evidence>
<dbReference type="Pfam" id="PF16414">
    <property type="entry name" value="NPC1_N"/>
    <property type="match status" value="1"/>
</dbReference>
<evidence type="ECO:0000256" key="13">
    <source>
        <dbReference type="ARBA" id="ARBA00023180"/>
    </source>
</evidence>
<feature type="transmembrane region" description="Helical" evidence="17">
    <location>
        <begin position="669"/>
        <end position="691"/>
    </location>
</feature>
<reference evidence="20 21" key="1">
    <citation type="submission" date="2019-07" db="EMBL/GenBank/DDBJ databases">
        <authorList>
            <person name="Jastrzebski P J."/>
            <person name="Paukszto L."/>
            <person name="Jastrzebski P J."/>
        </authorList>
    </citation>
    <scope>NUCLEOTIDE SEQUENCE [LARGE SCALE GENOMIC DNA]</scope>
    <source>
        <strain evidence="20 21">WMS-il1</strain>
    </source>
</reference>
<feature type="transmembrane region" description="Helical" evidence="17">
    <location>
        <begin position="785"/>
        <end position="810"/>
    </location>
</feature>
<keyword evidence="6 18" id="KW-0732">Signal</keyword>
<organism evidence="20 21">
    <name type="scientific">Hymenolepis diminuta</name>
    <name type="common">Rat tapeworm</name>
    <dbReference type="NCBI Taxonomy" id="6216"/>
    <lineage>
        <taxon>Eukaryota</taxon>
        <taxon>Metazoa</taxon>
        <taxon>Spiralia</taxon>
        <taxon>Lophotrochozoa</taxon>
        <taxon>Platyhelminthes</taxon>
        <taxon>Cestoda</taxon>
        <taxon>Eucestoda</taxon>
        <taxon>Cyclophyllidea</taxon>
        <taxon>Hymenolepididae</taxon>
        <taxon>Hymenolepis</taxon>
    </lineage>
</organism>
<feature type="chain" id="PRO_5021946077" description="SSD domain-containing protein" evidence="18">
    <location>
        <begin position="28"/>
        <end position="1367"/>
    </location>
</feature>
<dbReference type="InterPro" id="IPR053958">
    <property type="entry name" value="HMGCR/SNAP/NPC1-like_SSD"/>
</dbReference>
<feature type="transmembrane region" description="Helical" evidence="17">
    <location>
        <begin position="639"/>
        <end position="663"/>
    </location>
</feature>
<feature type="transmembrane region" description="Helical" evidence="17">
    <location>
        <begin position="606"/>
        <end position="627"/>
    </location>
</feature>
<keyword evidence="3" id="KW-0813">Transport</keyword>